<name>A0ABP8A1T8_9MICO</name>
<evidence type="ECO:0008006" key="3">
    <source>
        <dbReference type="Google" id="ProtNLM"/>
    </source>
</evidence>
<dbReference type="EMBL" id="BAABBW010000003">
    <property type="protein sequence ID" value="GAA4175796.1"/>
    <property type="molecule type" value="Genomic_DNA"/>
</dbReference>
<keyword evidence="2" id="KW-1185">Reference proteome</keyword>
<reference evidence="2" key="1">
    <citation type="journal article" date="2019" name="Int. J. Syst. Evol. Microbiol.">
        <title>The Global Catalogue of Microorganisms (GCM) 10K type strain sequencing project: providing services to taxonomists for standard genome sequencing and annotation.</title>
        <authorList>
            <consortium name="The Broad Institute Genomics Platform"/>
            <consortium name="The Broad Institute Genome Sequencing Center for Infectious Disease"/>
            <person name="Wu L."/>
            <person name="Ma J."/>
        </authorList>
    </citation>
    <scope>NUCLEOTIDE SEQUENCE [LARGE SCALE GENOMIC DNA]</scope>
    <source>
        <strain evidence="2">JCM 17591</strain>
    </source>
</reference>
<proteinExistence type="predicted"/>
<evidence type="ECO:0000313" key="2">
    <source>
        <dbReference type="Proteomes" id="UP001501079"/>
    </source>
</evidence>
<protein>
    <recommendedName>
        <fullName evidence="3">Portal protein</fullName>
    </recommendedName>
</protein>
<accession>A0ABP8A1T8</accession>
<organism evidence="1 2">
    <name type="scientific">Gryllotalpicola koreensis</name>
    <dbReference type="NCBI Taxonomy" id="993086"/>
    <lineage>
        <taxon>Bacteria</taxon>
        <taxon>Bacillati</taxon>
        <taxon>Actinomycetota</taxon>
        <taxon>Actinomycetes</taxon>
        <taxon>Micrococcales</taxon>
        <taxon>Microbacteriaceae</taxon>
        <taxon>Gryllotalpicola</taxon>
    </lineage>
</organism>
<dbReference type="Pfam" id="PF05133">
    <property type="entry name" value="SPP1_portal"/>
    <property type="match status" value="1"/>
</dbReference>
<dbReference type="InterPro" id="IPR021145">
    <property type="entry name" value="Portal_protein_SPP1_Gp6-like"/>
</dbReference>
<evidence type="ECO:0000313" key="1">
    <source>
        <dbReference type="EMBL" id="GAA4175796.1"/>
    </source>
</evidence>
<gene>
    <name evidence="1" type="ORF">GCM10022287_21990</name>
</gene>
<dbReference type="Proteomes" id="UP001501079">
    <property type="component" value="Unassembled WGS sequence"/>
</dbReference>
<sequence>MPLPADNAVWPPRDLERVFRKYAEWNAWYSGTVNELRGAYGVYNYLRTSGKPNQMPELRAWNFMGRLANLFWGRPLEYGETRTVLHVPVAADLAQLSSSLLFAEPPEFTVEDKNAQTRLDLMLNSPDVHMLLQEQGESTAAFGGTYWTPQWDLSGDAPDHVWMHGHNANTAVPEFAGSRLKAVTFWTRYDEDRTVYRHLERHEQGAIIHGLYKGDWNNIGARISFDAIPETAHLSNIPGAVYPGDNTCVITVPLNRLHVAYQPNVRPNGEFMGYGNTRWLGRSDYSGIEPTLNAIDETWSSWMADLKAGKSRLFVNSALMKSNGPGRGARFNAEQDVFTMIDGIPDQEAGKNIQSTQFDIRVQEHEQTVYNLVKVALRHNGYSLSSYGEAGDIAQTATEVMDRKTDSELTRDKKKRYASAALNYMGSVMLELDSIVYPGQGSKPGLDVASEFPETSQEDPLRTAQIIQMLDAASSISLQTRVERANPGWTEEQILEEVDRIKAETPNPMTLDIPSTAAFQYAEQPGGLSDDTANGDFQQ</sequence>
<comment type="caution">
    <text evidence="1">The sequence shown here is derived from an EMBL/GenBank/DDBJ whole genome shotgun (WGS) entry which is preliminary data.</text>
</comment>
<dbReference type="RefSeq" id="WP_344754301.1">
    <property type="nucleotide sequence ID" value="NZ_BAABBW010000003.1"/>
</dbReference>